<evidence type="ECO:0000256" key="1">
    <source>
        <dbReference type="ARBA" id="ARBA00009431"/>
    </source>
</evidence>
<dbReference type="AlphaFoldDB" id="A0A371HPI3"/>
<dbReference type="GO" id="GO:0019748">
    <property type="term" value="P:secondary metabolic process"/>
    <property type="evidence" value="ECO:0007669"/>
    <property type="project" value="TreeGrafter"/>
</dbReference>
<sequence>MLYVDVPVGTGYSYSKTQEGYYSNDKQLVEHIYDFFQKWLVDHPEFSSNPLYIGGGSYSGIAVLPLVQKIYEDYTAGRSPILNLQGFVLSSPRIDSFMDSNTKVEFAHQRTLISNELYKSIKSNCNGDYVNRDPNNTNCISDYEAFSELVRYINEFQILSPSCMIASKENQRILSEEFKNIRQTKFRCRDDEYAVGELWANDPHVRKALQVREGTKDHFQRCNHSVAYTWNVPSVVEYLQNLTNTNLRSLIYWYRRS</sequence>
<name>A0A371HPI3_MUCPR</name>
<dbReference type="SUPFAM" id="SSF53474">
    <property type="entry name" value="alpha/beta-Hydrolases"/>
    <property type="match status" value="1"/>
</dbReference>
<dbReference type="PANTHER" id="PTHR11802:SF413">
    <property type="entry name" value="PEPTIDASE S10, SERINE CARBOXYPEPTIDASE, ALPHA_BETA HYDROLASE-RELATED"/>
    <property type="match status" value="1"/>
</dbReference>
<evidence type="ECO:0000313" key="2">
    <source>
        <dbReference type="EMBL" id="RDY04703.1"/>
    </source>
</evidence>
<dbReference type="GO" id="GO:0016747">
    <property type="term" value="F:acyltransferase activity, transferring groups other than amino-acyl groups"/>
    <property type="evidence" value="ECO:0007669"/>
    <property type="project" value="TreeGrafter"/>
</dbReference>
<dbReference type="Proteomes" id="UP000257109">
    <property type="component" value="Unassembled WGS sequence"/>
</dbReference>
<keyword evidence="3" id="KW-1185">Reference proteome</keyword>
<dbReference type="Gene3D" id="3.40.50.1820">
    <property type="entry name" value="alpha/beta hydrolase"/>
    <property type="match status" value="1"/>
</dbReference>
<gene>
    <name evidence="2" type="primary">SCPL17</name>
    <name evidence="2" type="ORF">CR513_11548</name>
</gene>
<evidence type="ECO:0000313" key="3">
    <source>
        <dbReference type="Proteomes" id="UP000257109"/>
    </source>
</evidence>
<reference evidence="2" key="1">
    <citation type="submission" date="2018-05" db="EMBL/GenBank/DDBJ databases">
        <title>Draft genome of Mucuna pruriens seed.</title>
        <authorList>
            <person name="Nnadi N.E."/>
            <person name="Vos R."/>
            <person name="Hasami M.H."/>
            <person name="Devisetty U.K."/>
            <person name="Aguiy J.C."/>
        </authorList>
    </citation>
    <scope>NUCLEOTIDE SEQUENCE [LARGE SCALE GENOMIC DNA]</scope>
    <source>
        <strain evidence="2">JCA_2017</strain>
    </source>
</reference>
<protein>
    <submittedName>
        <fullName evidence="2">Serine carboxypeptidase-like 17</fullName>
    </submittedName>
</protein>
<dbReference type="Pfam" id="PF00450">
    <property type="entry name" value="Peptidase_S10"/>
    <property type="match status" value="1"/>
</dbReference>
<dbReference type="PRINTS" id="PR00724">
    <property type="entry name" value="CRBOXYPTASEC"/>
</dbReference>
<proteinExistence type="inferred from homology"/>
<accession>A0A371HPI3</accession>
<comment type="caution">
    <text evidence="2">The sequence shown here is derived from an EMBL/GenBank/DDBJ whole genome shotgun (WGS) entry which is preliminary data.</text>
</comment>
<dbReference type="GO" id="GO:0004185">
    <property type="term" value="F:serine-type carboxypeptidase activity"/>
    <property type="evidence" value="ECO:0007669"/>
    <property type="project" value="InterPro"/>
</dbReference>
<comment type="similarity">
    <text evidence="1">Belongs to the peptidase S10 family.</text>
</comment>
<feature type="non-terminal residue" evidence="2">
    <location>
        <position position="1"/>
    </location>
</feature>
<dbReference type="GO" id="GO:0006508">
    <property type="term" value="P:proteolysis"/>
    <property type="evidence" value="ECO:0007669"/>
    <property type="project" value="InterPro"/>
</dbReference>
<organism evidence="2 3">
    <name type="scientific">Mucuna pruriens</name>
    <name type="common">Velvet bean</name>
    <name type="synonym">Dolichos pruriens</name>
    <dbReference type="NCBI Taxonomy" id="157652"/>
    <lineage>
        <taxon>Eukaryota</taxon>
        <taxon>Viridiplantae</taxon>
        <taxon>Streptophyta</taxon>
        <taxon>Embryophyta</taxon>
        <taxon>Tracheophyta</taxon>
        <taxon>Spermatophyta</taxon>
        <taxon>Magnoliopsida</taxon>
        <taxon>eudicotyledons</taxon>
        <taxon>Gunneridae</taxon>
        <taxon>Pentapetalae</taxon>
        <taxon>rosids</taxon>
        <taxon>fabids</taxon>
        <taxon>Fabales</taxon>
        <taxon>Fabaceae</taxon>
        <taxon>Papilionoideae</taxon>
        <taxon>50 kb inversion clade</taxon>
        <taxon>NPAAA clade</taxon>
        <taxon>indigoferoid/millettioid clade</taxon>
        <taxon>Phaseoleae</taxon>
        <taxon>Mucuna</taxon>
    </lineage>
</organism>
<dbReference type="InterPro" id="IPR029058">
    <property type="entry name" value="AB_hydrolase_fold"/>
</dbReference>
<dbReference type="InterPro" id="IPR001563">
    <property type="entry name" value="Peptidase_S10"/>
</dbReference>
<dbReference type="PANTHER" id="PTHR11802">
    <property type="entry name" value="SERINE PROTEASE FAMILY S10 SERINE CARBOXYPEPTIDASE"/>
    <property type="match status" value="1"/>
</dbReference>
<dbReference type="EMBL" id="QJKJ01002032">
    <property type="protein sequence ID" value="RDY04703.1"/>
    <property type="molecule type" value="Genomic_DNA"/>
</dbReference>
<dbReference type="OrthoDB" id="443318at2759"/>